<sequence length="115" mass="13222">MQLILSVPCCSLQAEIWGDSPSDKGKILEEETEETMNDSPGPRPSFSDMNGTLLTENLSTDSLETRRSRLSTSLEFENSRLYSVNLNVSQDFLTVRLTRFDWHYKQIFQLKQTLN</sequence>
<evidence type="ECO:0000313" key="2">
    <source>
        <dbReference type="EMBL" id="VUZ44112.1"/>
    </source>
</evidence>
<name>A0A564YA19_HYMDI</name>
<organism evidence="2 3">
    <name type="scientific">Hymenolepis diminuta</name>
    <name type="common">Rat tapeworm</name>
    <dbReference type="NCBI Taxonomy" id="6216"/>
    <lineage>
        <taxon>Eukaryota</taxon>
        <taxon>Metazoa</taxon>
        <taxon>Spiralia</taxon>
        <taxon>Lophotrochozoa</taxon>
        <taxon>Platyhelminthes</taxon>
        <taxon>Cestoda</taxon>
        <taxon>Eucestoda</taxon>
        <taxon>Cyclophyllidea</taxon>
        <taxon>Hymenolepididae</taxon>
        <taxon>Hymenolepis</taxon>
    </lineage>
</organism>
<gene>
    <name evidence="2" type="ORF">WMSIL1_LOCUS4442</name>
</gene>
<reference evidence="2 3" key="1">
    <citation type="submission" date="2019-07" db="EMBL/GenBank/DDBJ databases">
        <authorList>
            <person name="Jastrzebski P J."/>
            <person name="Paukszto L."/>
            <person name="Jastrzebski P J."/>
        </authorList>
    </citation>
    <scope>NUCLEOTIDE SEQUENCE [LARGE SCALE GENOMIC DNA]</scope>
    <source>
        <strain evidence="2 3">WMS-il1</strain>
    </source>
</reference>
<dbReference type="EMBL" id="CABIJS010000123">
    <property type="protein sequence ID" value="VUZ44112.1"/>
    <property type="molecule type" value="Genomic_DNA"/>
</dbReference>
<dbReference type="Proteomes" id="UP000321570">
    <property type="component" value="Unassembled WGS sequence"/>
</dbReference>
<protein>
    <submittedName>
        <fullName evidence="2">Uncharacterized protein</fullName>
    </submittedName>
</protein>
<proteinExistence type="predicted"/>
<feature type="region of interest" description="Disordered" evidence="1">
    <location>
        <begin position="30"/>
        <end position="64"/>
    </location>
</feature>
<dbReference type="AlphaFoldDB" id="A0A564YA19"/>
<feature type="compositionally biased region" description="Polar residues" evidence="1">
    <location>
        <begin position="47"/>
        <end position="57"/>
    </location>
</feature>
<accession>A0A564YA19</accession>
<evidence type="ECO:0000256" key="1">
    <source>
        <dbReference type="SAM" id="MobiDB-lite"/>
    </source>
</evidence>
<evidence type="ECO:0000313" key="3">
    <source>
        <dbReference type="Proteomes" id="UP000321570"/>
    </source>
</evidence>
<keyword evidence="3" id="KW-1185">Reference proteome</keyword>